<keyword evidence="4 7" id="KW-0689">Ribosomal protein</keyword>
<accession>A0A0G0GHZ3</accession>
<organism evidence="9 10">
    <name type="scientific">Candidatus Roizmanbacteria bacterium GW2011_GWC2_37_13</name>
    <dbReference type="NCBI Taxonomy" id="1618486"/>
    <lineage>
        <taxon>Bacteria</taxon>
        <taxon>Candidatus Roizmaniibacteriota</taxon>
    </lineage>
</organism>
<evidence type="ECO:0000256" key="1">
    <source>
        <dbReference type="ARBA" id="ARBA00007698"/>
    </source>
</evidence>
<dbReference type="GO" id="GO:0000027">
    <property type="term" value="P:ribosomal large subunit assembly"/>
    <property type="evidence" value="ECO:0007669"/>
    <property type="project" value="UniProtKB-UniRule"/>
</dbReference>
<evidence type="ECO:0000256" key="7">
    <source>
        <dbReference type="HAMAP-Rule" id="MF_00382"/>
    </source>
</evidence>
<dbReference type="FunFam" id="1.10.1900.20:FF:000001">
    <property type="entry name" value="50S ribosomal protein L20"/>
    <property type="match status" value="1"/>
</dbReference>
<gene>
    <name evidence="7" type="primary">rplT</name>
    <name evidence="9" type="ORF">US40_C0006G0032</name>
</gene>
<dbReference type="Gene3D" id="6.10.160.10">
    <property type="match status" value="1"/>
</dbReference>
<dbReference type="Proteomes" id="UP000034917">
    <property type="component" value="Unassembled WGS sequence"/>
</dbReference>
<dbReference type="GO" id="GO:0019843">
    <property type="term" value="F:rRNA binding"/>
    <property type="evidence" value="ECO:0007669"/>
    <property type="project" value="UniProtKB-UniRule"/>
</dbReference>
<dbReference type="PATRIC" id="fig|1618486.3.peg.552"/>
<comment type="similarity">
    <text evidence="1 7 8">Belongs to the bacterial ribosomal protein bL20 family.</text>
</comment>
<dbReference type="Pfam" id="PF00453">
    <property type="entry name" value="Ribosomal_L20"/>
    <property type="match status" value="1"/>
</dbReference>
<dbReference type="EMBL" id="LBSV01000006">
    <property type="protein sequence ID" value="KKQ25715.1"/>
    <property type="molecule type" value="Genomic_DNA"/>
</dbReference>
<dbReference type="HAMAP" id="MF_00382">
    <property type="entry name" value="Ribosomal_bL20"/>
    <property type="match status" value="1"/>
</dbReference>
<dbReference type="PRINTS" id="PR00062">
    <property type="entry name" value="RIBOSOMALL20"/>
</dbReference>
<evidence type="ECO:0000256" key="3">
    <source>
        <dbReference type="ARBA" id="ARBA00022884"/>
    </source>
</evidence>
<evidence type="ECO:0000313" key="10">
    <source>
        <dbReference type="Proteomes" id="UP000034917"/>
    </source>
</evidence>
<dbReference type="GO" id="GO:0006412">
    <property type="term" value="P:translation"/>
    <property type="evidence" value="ECO:0007669"/>
    <property type="project" value="InterPro"/>
</dbReference>
<dbReference type="InterPro" id="IPR005813">
    <property type="entry name" value="Ribosomal_bL20"/>
</dbReference>
<proteinExistence type="inferred from homology"/>
<dbReference type="GO" id="GO:0005840">
    <property type="term" value="C:ribosome"/>
    <property type="evidence" value="ECO:0007669"/>
    <property type="project" value="UniProtKB-KW"/>
</dbReference>
<dbReference type="GO" id="GO:0003735">
    <property type="term" value="F:structural constituent of ribosome"/>
    <property type="evidence" value="ECO:0007669"/>
    <property type="project" value="InterPro"/>
</dbReference>
<dbReference type="SUPFAM" id="SSF74731">
    <property type="entry name" value="Ribosomal protein L20"/>
    <property type="match status" value="1"/>
</dbReference>
<dbReference type="PANTHER" id="PTHR10986">
    <property type="entry name" value="39S RIBOSOMAL PROTEIN L20"/>
    <property type="match status" value="1"/>
</dbReference>
<keyword evidence="2 7" id="KW-0699">rRNA-binding</keyword>
<dbReference type="InterPro" id="IPR035566">
    <property type="entry name" value="Ribosomal_protein_bL20_C"/>
</dbReference>
<evidence type="ECO:0000256" key="5">
    <source>
        <dbReference type="ARBA" id="ARBA00023274"/>
    </source>
</evidence>
<name>A0A0G0GHZ3_9BACT</name>
<evidence type="ECO:0000256" key="4">
    <source>
        <dbReference type="ARBA" id="ARBA00022980"/>
    </source>
</evidence>
<sequence>MVRVKSGIQTKRRHKKVLKMAKGYWMTRHKQFGKAKEAVLHAGEYAFAGRKQRKREFRKLWIIRINAAVRSFGLTYSQFIQKLITKKVSLDRKILSKLALEYPKVFEKVVEKISHKI</sequence>
<dbReference type="GO" id="GO:1990904">
    <property type="term" value="C:ribonucleoprotein complex"/>
    <property type="evidence" value="ECO:0007669"/>
    <property type="project" value="UniProtKB-KW"/>
</dbReference>
<evidence type="ECO:0000313" key="9">
    <source>
        <dbReference type="EMBL" id="KKQ25715.1"/>
    </source>
</evidence>
<dbReference type="Gene3D" id="1.10.1900.20">
    <property type="entry name" value="Ribosomal protein L20"/>
    <property type="match status" value="1"/>
</dbReference>
<dbReference type="CDD" id="cd07026">
    <property type="entry name" value="Ribosomal_L20"/>
    <property type="match status" value="1"/>
</dbReference>
<dbReference type="AlphaFoldDB" id="A0A0G0GHZ3"/>
<evidence type="ECO:0000256" key="8">
    <source>
        <dbReference type="RuleBase" id="RU000560"/>
    </source>
</evidence>
<evidence type="ECO:0000256" key="6">
    <source>
        <dbReference type="ARBA" id="ARBA00035172"/>
    </source>
</evidence>
<comment type="function">
    <text evidence="7 8">Binds directly to 23S ribosomal RNA and is necessary for the in vitro assembly process of the 50S ribosomal subunit. It is not involved in the protein synthesizing functions of that subunit.</text>
</comment>
<keyword evidence="3 7" id="KW-0694">RNA-binding</keyword>
<reference evidence="9 10" key="1">
    <citation type="journal article" date="2015" name="Nature">
        <title>rRNA introns, odd ribosomes, and small enigmatic genomes across a large radiation of phyla.</title>
        <authorList>
            <person name="Brown C.T."/>
            <person name="Hug L.A."/>
            <person name="Thomas B.C."/>
            <person name="Sharon I."/>
            <person name="Castelle C.J."/>
            <person name="Singh A."/>
            <person name="Wilkins M.J."/>
            <person name="Williams K.H."/>
            <person name="Banfield J.F."/>
        </authorList>
    </citation>
    <scope>NUCLEOTIDE SEQUENCE [LARGE SCALE GENOMIC DNA]</scope>
</reference>
<evidence type="ECO:0000256" key="2">
    <source>
        <dbReference type="ARBA" id="ARBA00022730"/>
    </source>
</evidence>
<keyword evidence="5 7" id="KW-0687">Ribonucleoprotein</keyword>
<protein>
    <recommendedName>
        <fullName evidence="6 7">Large ribosomal subunit protein bL20</fullName>
    </recommendedName>
</protein>
<dbReference type="InterPro" id="IPR049946">
    <property type="entry name" value="RIBOSOMAL_L20_CS"/>
</dbReference>
<comment type="caution">
    <text evidence="9">The sequence shown here is derived from an EMBL/GenBank/DDBJ whole genome shotgun (WGS) entry which is preliminary data.</text>
</comment>
<dbReference type="NCBIfam" id="TIGR01032">
    <property type="entry name" value="rplT_bact"/>
    <property type="match status" value="1"/>
</dbReference>
<dbReference type="PROSITE" id="PS00937">
    <property type="entry name" value="RIBOSOMAL_L20"/>
    <property type="match status" value="1"/>
</dbReference>